<gene>
    <name evidence="5" type="primary">POT6</name>
    <name evidence="5" type="ORF">CR513_57772</name>
</gene>
<evidence type="ECO:0000313" key="6">
    <source>
        <dbReference type="Proteomes" id="UP000257109"/>
    </source>
</evidence>
<keyword evidence="3" id="KW-0472">Membrane</keyword>
<feature type="transmembrane region" description="Helical" evidence="3">
    <location>
        <begin position="180"/>
        <end position="209"/>
    </location>
</feature>
<dbReference type="PANTHER" id="PTHR30540">
    <property type="entry name" value="OSMOTIC STRESS POTASSIUM TRANSPORTER"/>
    <property type="match status" value="1"/>
</dbReference>
<dbReference type="EMBL" id="QJKJ01014726">
    <property type="protein sequence ID" value="RDX63764.1"/>
    <property type="molecule type" value="Genomic_DNA"/>
</dbReference>
<sequence>MLKKKTNQQFYPLLLLKQLYSATLYNPAYYSLSATSEGTCLVSFSLCCLWILFFRFPLLCLPVLALIGTCMVIRDGILTHAISVSLVMSRLGLSMPKEKHTYVKVPTASIILIGLFAFQHYGIQKSSMYTKPLSPYYAYQLSRKTQKGDWMALGEVLLCITGSEAMFADLGHFTQLSIKIAFTFVVYPSLILAYMWPIHPFLVMLLYVLSMVCPTKEEVTQTGKASHIDDGPYHESSHLIADVMATASNEEFSERLNKRHKVTCPWRGNICP</sequence>
<accession>A0A371ECQ6</accession>
<organism evidence="5 6">
    <name type="scientific">Mucuna pruriens</name>
    <name type="common">Velvet bean</name>
    <name type="synonym">Dolichos pruriens</name>
    <dbReference type="NCBI Taxonomy" id="157652"/>
    <lineage>
        <taxon>Eukaryota</taxon>
        <taxon>Viridiplantae</taxon>
        <taxon>Streptophyta</taxon>
        <taxon>Embryophyta</taxon>
        <taxon>Tracheophyta</taxon>
        <taxon>Spermatophyta</taxon>
        <taxon>Magnoliopsida</taxon>
        <taxon>eudicotyledons</taxon>
        <taxon>Gunneridae</taxon>
        <taxon>Pentapetalae</taxon>
        <taxon>rosids</taxon>
        <taxon>fabids</taxon>
        <taxon>Fabales</taxon>
        <taxon>Fabaceae</taxon>
        <taxon>Papilionoideae</taxon>
        <taxon>50 kb inversion clade</taxon>
        <taxon>NPAAA clade</taxon>
        <taxon>indigoferoid/millettioid clade</taxon>
        <taxon>Phaseoleae</taxon>
        <taxon>Mucuna</taxon>
    </lineage>
</organism>
<evidence type="ECO:0000313" key="5">
    <source>
        <dbReference type="EMBL" id="RDX63764.1"/>
    </source>
</evidence>
<comment type="caution">
    <text evidence="5">The sequence shown here is derived from an EMBL/GenBank/DDBJ whole genome shotgun (WGS) entry which is preliminary data.</text>
</comment>
<keyword evidence="6" id="KW-1185">Reference proteome</keyword>
<reference evidence="5" key="1">
    <citation type="submission" date="2018-05" db="EMBL/GenBank/DDBJ databases">
        <title>Draft genome of Mucuna pruriens seed.</title>
        <authorList>
            <person name="Nnadi N.E."/>
            <person name="Vos R."/>
            <person name="Hasami M.H."/>
            <person name="Devisetty U.K."/>
            <person name="Aguiy J.C."/>
        </authorList>
    </citation>
    <scope>NUCLEOTIDE SEQUENCE [LARGE SCALE GENOMIC DNA]</scope>
    <source>
        <strain evidence="5">JCA_2017</strain>
    </source>
</reference>
<feature type="domain" description="K+ potassium transporter integral membrane" evidence="4">
    <location>
        <begin position="131"/>
        <end position="195"/>
    </location>
</feature>
<feature type="domain" description="K+ potassium transporter integral membrane" evidence="4">
    <location>
        <begin position="61"/>
        <end position="129"/>
    </location>
</feature>
<dbReference type="PANTHER" id="PTHR30540:SF98">
    <property type="entry name" value="POTASSIUM TRANSPORTER 6"/>
    <property type="match status" value="1"/>
</dbReference>
<feature type="transmembrane region" description="Helical" evidence="3">
    <location>
        <begin position="59"/>
        <end position="82"/>
    </location>
</feature>
<evidence type="ECO:0000259" key="4">
    <source>
        <dbReference type="Pfam" id="PF02705"/>
    </source>
</evidence>
<evidence type="ECO:0000256" key="3">
    <source>
        <dbReference type="SAM" id="Phobius"/>
    </source>
</evidence>
<name>A0A371ECQ6_MUCPR</name>
<dbReference type="InterPro" id="IPR003855">
    <property type="entry name" value="K+_transporter"/>
</dbReference>
<keyword evidence="3" id="KW-1133">Transmembrane helix</keyword>
<dbReference type="InterPro" id="IPR053951">
    <property type="entry name" value="K_trans_N"/>
</dbReference>
<proteinExistence type="inferred from homology"/>
<comment type="subcellular location">
    <subcellularLocation>
        <location evidence="1">Cell membrane</location>
        <topology evidence="1">Multi-pass membrane protein</topology>
    </subcellularLocation>
</comment>
<feature type="transmembrane region" description="Helical" evidence="3">
    <location>
        <begin position="102"/>
        <end position="123"/>
    </location>
</feature>
<dbReference type="GO" id="GO:0015079">
    <property type="term" value="F:potassium ion transmembrane transporter activity"/>
    <property type="evidence" value="ECO:0007669"/>
    <property type="project" value="InterPro"/>
</dbReference>
<dbReference type="Pfam" id="PF02705">
    <property type="entry name" value="K_trans"/>
    <property type="match status" value="2"/>
</dbReference>
<comment type="similarity">
    <text evidence="2">Belongs to the HAK/KUP transporter (TC 2.A.72.3) family.</text>
</comment>
<feature type="non-terminal residue" evidence="5">
    <location>
        <position position="1"/>
    </location>
</feature>
<dbReference type="AlphaFoldDB" id="A0A371ECQ6"/>
<dbReference type="GO" id="GO:0005886">
    <property type="term" value="C:plasma membrane"/>
    <property type="evidence" value="ECO:0007669"/>
    <property type="project" value="UniProtKB-SubCell"/>
</dbReference>
<keyword evidence="3" id="KW-0812">Transmembrane</keyword>
<dbReference type="OrthoDB" id="1933643at2759"/>
<protein>
    <submittedName>
        <fullName evidence="5">Potassium transporter 6</fullName>
    </submittedName>
</protein>
<evidence type="ECO:0000256" key="2">
    <source>
        <dbReference type="ARBA" id="ARBA00008440"/>
    </source>
</evidence>
<dbReference type="Proteomes" id="UP000257109">
    <property type="component" value="Unassembled WGS sequence"/>
</dbReference>
<evidence type="ECO:0000256" key="1">
    <source>
        <dbReference type="ARBA" id="ARBA00004651"/>
    </source>
</evidence>